<evidence type="ECO:0000256" key="1">
    <source>
        <dbReference type="SAM" id="Phobius"/>
    </source>
</evidence>
<keyword evidence="3" id="KW-1185">Reference proteome</keyword>
<feature type="transmembrane region" description="Helical" evidence="1">
    <location>
        <begin position="89"/>
        <end position="108"/>
    </location>
</feature>
<comment type="caution">
    <text evidence="2">The sequence shown here is derived from an EMBL/GenBank/DDBJ whole genome shotgun (WGS) entry which is preliminary data.</text>
</comment>
<keyword evidence="1" id="KW-0472">Membrane</keyword>
<keyword evidence="1" id="KW-0812">Transmembrane</keyword>
<gene>
    <name evidence="2" type="ORF">GCM10011379_05610</name>
</gene>
<protein>
    <submittedName>
        <fullName evidence="2">Uncharacterized protein</fullName>
    </submittedName>
</protein>
<dbReference type="EMBL" id="BMIB01000001">
    <property type="protein sequence ID" value="GGH59146.1"/>
    <property type="molecule type" value="Genomic_DNA"/>
</dbReference>
<reference evidence="2" key="2">
    <citation type="submission" date="2020-09" db="EMBL/GenBank/DDBJ databases">
        <authorList>
            <person name="Sun Q."/>
            <person name="Zhou Y."/>
        </authorList>
    </citation>
    <scope>NUCLEOTIDE SEQUENCE</scope>
    <source>
        <strain evidence="2">CGMCC 1.15290</strain>
    </source>
</reference>
<evidence type="ECO:0000313" key="2">
    <source>
        <dbReference type="EMBL" id="GGH59146.1"/>
    </source>
</evidence>
<organism evidence="2 3">
    <name type="scientific">Filimonas zeae</name>
    <dbReference type="NCBI Taxonomy" id="1737353"/>
    <lineage>
        <taxon>Bacteria</taxon>
        <taxon>Pseudomonadati</taxon>
        <taxon>Bacteroidota</taxon>
        <taxon>Chitinophagia</taxon>
        <taxon>Chitinophagales</taxon>
        <taxon>Chitinophagaceae</taxon>
        <taxon>Filimonas</taxon>
    </lineage>
</organism>
<sequence>MNTLAYIIYLTLTYFITFRVGLIFYKNGRVFIITMLDNNESLTQFINKMLLKGYYLLNLGYAALMLRSWNTIATWKELIDSVAGMTGRILLTLAVIHFFNMSAIYILSKRKNHYLSSKP</sequence>
<proteinExistence type="predicted"/>
<feature type="transmembrane region" description="Helical" evidence="1">
    <location>
        <begin position="6"/>
        <end position="25"/>
    </location>
</feature>
<keyword evidence="1" id="KW-1133">Transmembrane helix</keyword>
<evidence type="ECO:0000313" key="3">
    <source>
        <dbReference type="Proteomes" id="UP000627292"/>
    </source>
</evidence>
<accession>A0A917IQ24</accession>
<feature type="transmembrane region" description="Helical" evidence="1">
    <location>
        <begin position="53"/>
        <end position="69"/>
    </location>
</feature>
<name>A0A917IQ24_9BACT</name>
<reference evidence="2" key="1">
    <citation type="journal article" date="2014" name="Int. J. Syst. Evol. Microbiol.">
        <title>Complete genome sequence of Corynebacterium casei LMG S-19264T (=DSM 44701T), isolated from a smear-ripened cheese.</title>
        <authorList>
            <consortium name="US DOE Joint Genome Institute (JGI-PGF)"/>
            <person name="Walter F."/>
            <person name="Albersmeier A."/>
            <person name="Kalinowski J."/>
            <person name="Ruckert C."/>
        </authorList>
    </citation>
    <scope>NUCLEOTIDE SEQUENCE</scope>
    <source>
        <strain evidence="2">CGMCC 1.15290</strain>
    </source>
</reference>
<dbReference type="Proteomes" id="UP000627292">
    <property type="component" value="Unassembled WGS sequence"/>
</dbReference>
<dbReference type="RefSeq" id="WP_188950457.1">
    <property type="nucleotide sequence ID" value="NZ_BMIB01000001.1"/>
</dbReference>
<dbReference type="AlphaFoldDB" id="A0A917IQ24"/>